<dbReference type="GO" id="GO:0046872">
    <property type="term" value="F:metal ion binding"/>
    <property type="evidence" value="ECO:0007669"/>
    <property type="project" value="UniProtKB-KW"/>
</dbReference>
<dbReference type="Gene3D" id="2.70.98.30">
    <property type="entry name" value="Golgi alpha-mannosidase II, domain 4"/>
    <property type="match status" value="1"/>
</dbReference>
<dbReference type="SUPFAM" id="SSF74650">
    <property type="entry name" value="Galactose mutarotase-like"/>
    <property type="match status" value="1"/>
</dbReference>
<dbReference type="InterPro" id="IPR027291">
    <property type="entry name" value="Glyco_hydro_38_N_sf"/>
</dbReference>
<evidence type="ECO:0000256" key="2">
    <source>
        <dbReference type="ARBA" id="ARBA00022723"/>
    </source>
</evidence>
<dbReference type="HOGENOM" id="CLU_003442_2_1_6"/>
<dbReference type="GO" id="GO:0009313">
    <property type="term" value="P:oligosaccharide catabolic process"/>
    <property type="evidence" value="ECO:0007669"/>
    <property type="project" value="TreeGrafter"/>
</dbReference>
<dbReference type="AlphaFoldDB" id="D4GHJ2"/>
<dbReference type="GO" id="GO:0030246">
    <property type="term" value="F:carbohydrate binding"/>
    <property type="evidence" value="ECO:0007669"/>
    <property type="project" value="InterPro"/>
</dbReference>
<dbReference type="InterPro" id="IPR028995">
    <property type="entry name" value="Glyco_hydro_57/38_cen_sf"/>
</dbReference>
<keyword evidence="4" id="KW-0326">Glycosidase</keyword>
<keyword evidence="7" id="KW-1185">Reference proteome</keyword>
<dbReference type="CDD" id="cd10815">
    <property type="entry name" value="GH38N_AMII_EcMngB_like"/>
    <property type="match status" value="1"/>
</dbReference>
<dbReference type="Pfam" id="PF07748">
    <property type="entry name" value="Glyco_hydro_38C"/>
    <property type="match status" value="1"/>
</dbReference>
<dbReference type="InterPro" id="IPR000602">
    <property type="entry name" value="Glyco_hydro_38_N"/>
</dbReference>
<comment type="similarity">
    <text evidence="1">Belongs to the glycosyl hydrolase 38 family.</text>
</comment>
<dbReference type="GO" id="GO:0004559">
    <property type="term" value="F:alpha-mannosidase activity"/>
    <property type="evidence" value="ECO:0007669"/>
    <property type="project" value="InterPro"/>
</dbReference>
<evidence type="ECO:0000256" key="4">
    <source>
        <dbReference type="ARBA" id="ARBA00023295"/>
    </source>
</evidence>
<dbReference type="SUPFAM" id="SSF88688">
    <property type="entry name" value="Families 57/38 glycoside transferase middle domain"/>
    <property type="match status" value="1"/>
</dbReference>
<dbReference type="PANTHER" id="PTHR46017:SF2">
    <property type="entry name" value="MANNOSYLGLYCERATE HYDROLASE"/>
    <property type="match status" value="1"/>
</dbReference>
<dbReference type="STRING" id="706191.PANA_2342"/>
<organism evidence="6 7">
    <name type="scientific">Pantoea ananatis (strain LMG 20103)</name>
    <dbReference type="NCBI Taxonomy" id="706191"/>
    <lineage>
        <taxon>Bacteria</taxon>
        <taxon>Pseudomonadati</taxon>
        <taxon>Pseudomonadota</taxon>
        <taxon>Gammaproteobacteria</taxon>
        <taxon>Enterobacterales</taxon>
        <taxon>Erwiniaceae</taxon>
        <taxon>Pantoea</taxon>
    </lineage>
</organism>
<dbReference type="Proteomes" id="UP000001702">
    <property type="component" value="Chromosome"/>
</dbReference>
<proteinExistence type="inferred from homology"/>
<dbReference type="InterPro" id="IPR011682">
    <property type="entry name" value="Glyco_hydro_38_C"/>
</dbReference>
<dbReference type="PANTHER" id="PTHR46017">
    <property type="entry name" value="ALPHA-MANNOSIDASE 2C1"/>
    <property type="match status" value="1"/>
</dbReference>
<feature type="domain" description="Glycoside hydrolase family 38 central" evidence="5">
    <location>
        <begin position="309"/>
        <end position="387"/>
    </location>
</feature>
<keyword evidence="3" id="KW-0378">Hydrolase</keyword>
<accession>D4GHJ2</accession>
<dbReference type="Gene3D" id="3.20.110.10">
    <property type="entry name" value="Glycoside hydrolase 38, N terminal domain"/>
    <property type="match status" value="1"/>
</dbReference>
<dbReference type="InterPro" id="IPR011330">
    <property type="entry name" value="Glyco_hydro/deAcase_b/a-brl"/>
</dbReference>
<evidence type="ECO:0000313" key="6">
    <source>
        <dbReference type="EMBL" id="ADD77509.1"/>
    </source>
</evidence>
<dbReference type="EMBL" id="CP001875">
    <property type="protein sequence ID" value="ADD77509.1"/>
    <property type="molecule type" value="Genomic_DNA"/>
</dbReference>
<dbReference type="CAZy" id="GH38">
    <property type="family name" value="Glycoside Hydrolase Family 38"/>
</dbReference>
<gene>
    <name evidence="6" type="primary">ybgG</name>
    <name evidence="6" type="ordered locus">PANA_2342</name>
</gene>
<reference evidence="6 7" key="1">
    <citation type="journal article" date="2010" name="J. Bacteriol.">
        <title>Genome sequence of Pantoea ananatis LMG20103, the causative agent of Eucalyptus blight and dieback.</title>
        <authorList>
            <person name="De Maayer P."/>
            <person name="Chan W.Y."/>
            <person name="Venter S.N."/>
            <person name="Toth I.K."/>
            <person name="Birch P.R."/>
            <person name="Joubert F."/>
            <person name="Coutinho T.A."/>
        </authorList>
    </citation>
    <scope>NUCLEOTIDE SEQUENCE [LARGE SCALE GENOMIC DNA]</scope>
    <source>
        <strain evidence="6 7">LMG 20103</strain>
    </source>
</reference>
<keyword evidence="2" id="KW-0479">Metal-binding</keyword>
<dbReference type="SUPFAM" id="SSF88713">
    <property type="entry name" value="Glycoside hydrolase/deacetylase"/>
    <property type="match status" value="1"/>
</dbReference>
<dbReference type="Gene3D" id="1.20.1270.50">
    <property type="entry name" value="Glycoside hydrolase family 38, central domain"/>
    <property type="match status" value="1"/>
</dbReference>
<evidence type="ECO:0000256" key="1">
    <source>
        <dbReference type="ARBA" id="ARBA00009792"/>
    </source>
</evidence>
<dbReference type="InterPro" id="IPR037094">
    <property type="entry name" value="Glyco_hydro_38_cen_sf"/>
</dbReference>
<dbReference type="Pfam" id="PF01074">
    <property type="entry name" value="Glyco_hydro_38N"/>
    <property type="match status" value="1"/>
</dbReference>
<name>D4GHJ2_PANAM</name>
<evidence type="ECO:0000313" key="7">
    <source>
        <dbReference type="Proteomes" id="UP000001702"/>
    </source>
</evidence>
<dbReference type="InterPro" id="IPR011013">
    <property type="entry name" value="Gal_mutarotase_sf_dom"/>
</dbReference>
<dbReference type="SMART" id="SM00872">
    <property type="entry name" value="Alpha-mann_mid"/>
    <property type="match status" value="1"/>
</dbReference>
<protein>
    <submittedName>
        <fullName evidence="6">YbgG</fullName>
    </submittedName>
</protein>
<dbReference type="KEGG" id="pam:PANA_2342"/>
<evidence type="ECO:0000256" key="3">
    <source>
        <dbReference type="ARBA" id="ARBA00022801"/>
    </source>
</evidence>
<dbReference type="NCBIfam" id="NF007331">
    <property type="entry name" value="PRK09819.1"/>
    <property type="match status" value="1"/>
</dbReference>
<sequence>MRRMRTARASILPRTILKLNSTKAVFSKVNNMKKRTVHLYTHTHWDQEWYFTSSRSRIYLYNHIKNLIQVLETHPEFPCYLLDAQSSLIESYLQWAPEDRARLTKLIADERLLTGPWFTQTDQLVIHQESVVRNLFYGMEVAQRHGNVMMLGYVPDCFGQGGNMPQLYRQFGIHHALFWRGIADNTLHETEFFWQGDNGDRVFALQMPWGYHYGGLLDETPETMKAFLDEKMAAIEARSHRQHLLFPHGFDQAPVRRNLPELVEQFNARDDSREYLISNPLTVVKMLEQEAGAEVRTLKGELTEAKHSRVHKTIFSCRADLKLLNNEVESLLVDTLEPVLAISQSLGNAYPKHIVATIWKLMFYNAAHDSIGGCNSDDTNQDVFFRYKEAKGLAQNLLELHTRLITQRIPRQHDFTFTVFNPLPWSVAPGITFEAWLPGLPFTLRDGNGKAIPCVIESEEDLTQYVLNQTIRLDPGKAWHKPEKVCRTRLTVNSPVLPALGYDRWYIDFSEDNAARPALSQETTAENDVYHIQAEADGLLTITDKRSGKRYPRQMLFVENGDDGDSYNYSPPRADWMITSEGAMTTVQKQKSTVSQGLILRYALKVPADLAERAAGTATTTLNLKVKVVLQNDDLIRFNVEVDNNVLSHRLCVHFATDIAARVSCADQLFGAVTRPVQLGKALQCWEEERWQEKPISIEPMQSYVNLHDEQHGFTLHTNGVREYEIVGDDFNTLSLTLFRTFGFMGKENLLYRPGRASGESIVETPDAQLLKTMTFSFGWRTYLGTFDEAQHARVSKTWLTEFPVYQDSDFLNGRLRFCLNDEVRDYPETYSALSLPATHRDALVSAVKCAEDHSGIIIRFYNPHLETDVVIPPLQDARCVMLDEMTPMQARQTLKPNDVQTVLIKRI</sequence>
<dbReference type="Pfam" id="PF09261">
    <property type="entry name" value="Alpha-mann_mid"/>
    <property type="match status" value="1"/>
</dbReference>
<dbReference type="InterPro" id="IPR015341">
    <property type="entry name" value="Glyco_hydro_38_cen"/>
</dbReference>
<dbReference type="eggNOG" id="COG0383">
    <property type="taxonomic scope" value="Bacteria"/>
</dbReference>
<evidence type="ECO:0000259" key="5">
    <source>
        <dbReference type="SMART" id="SM00872"/>
    </source>
</evidence>
<dbReference type="GO" id="GO:0006013">
    <property type="term" value="P:mannose metabolic process"/>
    <property type="evidence" value="ECO:0007669"/>
    <property type="project" value="InterPro"/>
</dbReference>